<evidence type="ECO:0000313" key="2">
    <source>
        <dbReference type="EMBL" id="MCP2258269.1"/>
    </source>
</evidence>
<dbReference type="InterPro" id="IPR050099">
    <property type="entry name" value="SIS_GmhA/DiaA_subfam"/>
</dbReference>
<evidence type="ECO:0000313" key="3">
    <source>
        <dbReference type="Proteomes" id="UP001205311"/>
    </source>
</evidence>
<dbReference type="PANTHER" id="PTHR30390">
    <property type="entry name" value="SEDOHEPTULOSE 7-PHOSPHATE ISOMERASE / DNAA INITIATOR-ASSOCIATING FACTOR FOR REPLICATION INITIATION"/>
    <property type="match status" value="1"/>
</dbReference>
<dbReference type="Proteomes" id="UP001205311">
    <property type="component" value="Unassembled WGS sequence"/>
</dbReference>
<dbReference type="InterPro" id="IPR001347">
    <property type="entry name" value="SIS_dom"/>
</dbReference>
<dbReference type="Gene3D" id="3.40.50.10490">
    <property type="entry name" value="Glucose-6-phosphate isomerase like protein, domain 1"/>
    <property type="match status" value="1"/>
</dbReference>
<feature type="domain" description="SIS" evidence="1">
    <location>
        <begin position="38"/>
        <end position="196"/>
    </location>
</feature>
<dbReference type="EMBL" id="JAMTCP010000007">
    <property type="protein sequence ID" value="MCP2258269.1"/>
    <property type="molecule type" value="Genomic_DNA"/>
</dbReference>
<dbReference type="SUPFAM" id="SSF53697">
    <property type="entry name" value="SIS domain"/>
    <property type="match status" value="1"/>
</dbReference>
<dbReference type="Pfam" id="PF13580">
    <property type="entry name" value="SIS_2"/>
    <property type="match status" value="1"/>
</dbReference>
<comment type="caution">
    <text evidence="2">The sequence shown here is derived from an EMBL/GenBank/DDBJ whole genome shotgun (WGS) entry which is preliminary data.</text>
</comment>
<dbReference type="InterPro" id="IPR035461">
    <property type="entry name" value="GmhA/DiaA"/>
</dbReference>
<sequence>MTEDITSAALRSSWEEYVAGAGPLLLTMAQQVHRLVVELDRIRRAGGTVYLIGNGGSASAASHLAQDLLKGTSAPGNPPLRALALTDNLSMLTAYANDTGYENVFVEPLRLLGREGDHVLAISCSGTSPNVVSAARYARAAGMSVIAVTAGDGGDLRRLADVEVNVPTKDVGLAEALHSMVFHFVTQVLRDSPALD</sequence>
<accession>A0ABT1HRX7</accession>
<protein>
    <submittedName>
        <fullName evidence="2">D-sedoheptulose 7-phosphate isomerase</fullName>
    </submittedName>
</protein>
<dbReference type="CDD" id="cd05006">
    <property type="entry name" value="SIS_GmhA"/>
    <property type="match status" value="1"/>
</dbReference>
<proteinExistence type="predicted"/>
<evidence type="ECO:0000259" key="1">
    <source>
        <dbReference type="PROSITE" id="PS51464"/>
    </source>
</evidence>
<dbReference type="PROSITE" id="PS51464">
    <property type="entry name" value="SIS"/>
    <property type="match status" value="1"/>
</dbReference>
<dbReference type="InterPro" id="IPR046348">
    <property type="entry name" value="SIS_dom_sf"/>
</dbReference>
<gene>
    <name evidence="2" type="ORF">LX15_001963</name>
</gene>
<dbReference type="GO" id="GO:0016853">
    <property type="term" value="F:isomerase activity"/>
    <property type="evidence" value="ECO:0007669"/>
    <property type="project" value="UniProtKB-KW"/>
</dbReference>
<name>A0ABT1HRX7_STRSD</name>
<keyword evidence="3" id="KW-1185">Reference proteome</keyword>
<organism evidence="2 3">
    <name type="scientific">Streptoalloteichus tenebrarius (strain ATCC 17920 / DSM 40477 / JCM 4838 / CBS 697.72 / NBRC 16177 / NCIMB 11028 / NRRL B-12390 / A12253. 1 / ISP 5477)</name>
    <name type="common">Streptomyces tenebrarius</name>
    <dbReference type="NCBI Taxonomy" id="1933"/>
    <lineage>
        <taxon>Bacteria</taxon>
        <taxon>Bacillati</taxon>
        <taxon>Actinomycetota</taxon>
        <taxon>Actinomycetes</taxon>
        <taxon>Pseudonocardiales</taxon>
        <taxon>Pseudonocardiaceae</taxon>
        <taxon>Streptoalloteichus</taxon>
    </lineage>
</organism>
<dbReference type="RefSeq" id="WP_253669198.1">
    <property type="nucleotide sequence ID" value="NZ_JAMTCP010000007.1"/>
</dbReference>
<dbReference type="PANTHER" id="PTHR30390:SF8">
    <property type="entry name" value="SUGAR ISOMERASE (SIS)"/>
    <property type="match status" value="1"/>
</dbReference>
<reference evidence="2 3" key="1">
    <citation type="submission" date="2022-06" db="EMBL/GenBank/DDBJ databases">
        <title>Genomic Encyclopedia of Archaeal and Bacterial Type Strains, Phase II (KMG-II): from individual species to whole genera.</title>
        <authorList>
            <person name="Goeker M."/>
        </authorList>
    </citation>
    <scope>NUCLEOTIDE SEQUENCE [LARGE SCALE GENOMIC DNA]</scope>
    <source>
        <strain evidence="2 3">DSM 40477</strain>
    </source>
</reference>
<keyword evidence="2" id="KW-0413">Isomerase</keyword>